<dbReference type="Proteomes" id="UP000184108">
    <property type="component" value="Unassembled WGS sequence"/>
</dbReference>
<reference evidence="2" key="1">
    <citation type="submission" date="2016-11" db="EMBL/GenBank/DDBJ databases">
        <authorList>
            <person name="Varghese N."/>
            <person name="Submissions S."/>
        </authorList>
    </citation>
    <scope>NUCLEOTIDE SEQUENCE [LARGE SCALE GENOMIC DNA]</scope>
    <source>
        <strain evidence="2">YR203</strain>
    </source>
</reference>
<organism evidence="1 2">
    <name type="scientific">Chryseobacterium vrystaatense</name>
    <dbReference type="NCBI Taxonomy" id="307480"/>
    <lineage>
        <taxon>Bacteria</taxon>
        <taxon>Pseudomonadati</taxon>
        <taxon>Bacteroidota</taxon>
        <taxon>Flavobacteriia</taxon>
        <taxon>Flavobacteriales</taxon>
        <taxon>Weeksellaceae</taxon>
        <taxon>Chryseobacterium group</taxon>
        <taxon>Chryseobacterium</taxon>
    </lineage>
</organism>
<dbReference type="EMBL" id="FQVE01000004">
    <property type="protein sequence ID" value="SHG06520.1"/>
    <property type="molecule type" value="Genomic_DNA"/>
</dbReference>
<protein>
    <submittedName>
        <fullName evidence="1">Uncharacterized protein</fullName>
    </submittedName>
</protein>
<sequence length="51" mass="5563">MKKSIKKLSRENLSQIMGSGVIKICCEANCDTGECLSYAILPNRCPSPDIC</sequence>
<accession>A0A1M5GRY6</accession>
<dbReference type="AlphaFoldDB" id="A0A1M5GRY6"/>
<proteinExistence type="predicted"/>
<evidence type="ECO:0000313" key="2">
    <source>
        <dbReference type="Proteomes" id="UP000184108"/>
    </source>
</evidence>
<gene>
    <name evidence="1" type="ORF">SAMN02787073_3451</name>
</gene>
<name>A0A1M5GRY6_9FLAO</name>
<evidence type="ECO:0000313" key="1">
    <source>
        <dbReference type="EMBL" id="SHG06520.1"/>
    </source>
</evidence>